<keyword evidence="1" id="KW-0805">Transcription regulation</keyword>
<gene>
    <name evidence="5" type="ORF">LZC94_27565</name>
</gene>
<dbReference type="Pfam" id="PF12833">
    <property type="entry name" value="HTH_18"/>
    <property type="match status" value="1"/>
</dbReference>
<dbReference type="PROSITE" id="PS01124">
    <property type="entry name" value="HTH_ARAC_FAMILY_2"/>
    <property type="match status" value="1"/>
</dbReference>
<dbReference type="RefSeq" id="WP_394821228.1">
    <property type="nucleotide sequence ID" value="NZ_CP089984.1"/>
</dbReference>
<dbReference type="Gene3D" id="1.10.10.60">
    <property type="entry name" value="Homeodomain-like"/>
    <property type="match status" value="1"/>
</dbReference>
<dbReference type="InterPro" id="IPR018060">
    <property type="entry name" value="HTH_AraC"/>
</dbReference>
<keyword evidence="2" id="KW-0238">DNA-binding</keyword>
<evidence type="ECO:0000259" key="4">
    <source>
        <dbReference type="PROSITE" id="PS01124"/>
    </source>
</evidence>
<sequence>MGAPAGLEHLRLRARRIWGGLDVALVDTPMGATRVPASSNHRFTVHVGTPVRAICQCDGRTHSRLQSRGDIDLVPAGLPGVWEDDRATSLLRVSVSPALLGAAAAGLGLDPDRIALTPRFQLRDPQLEHLAWALEAELEAPAASDALYGETLAMGLAVHLVRRYRLETGARLEREDARGLSRPQRERVVDYIEAHLARSLTLAELAAVAGVSVSHFKGLFKRSTGLSVHQYVVRRRVERARVLLGRERATIARVALETGFADPSHMARWMRRLLGVTPAGVLRGD</sequence>
<dbReference type="SUPFAM" id="SSF46689">
    <property type="entry name" value="Homeodomain-like"/>
    <property type="match status" value="2"/>
</dbReference>
<dbReference type="EMBL" id="CP089984">
    <property type="protein sequence ID" value="WXB11608.1"/>
    <property type="molecule type" value="Genomic_DNA"/>
</dbReference>
<evidence type="ECO:0000256" key="3">
    <source>
        <dbReference type="ARBA" id="ARBA00023163"/>
    </source>
</evidence>
<dbReference type="InterPro" id="IPR009057">
    <property type="entry name" value="Homeodomain-like_sf"/>
</dbReference>
<feature type="domain" description="HTH araC/xylS-type" evidence="4">
    <location>
        <begin position="186"/>
        <end position="284"/>
    </location>
</feature>
<proteinExistence type="predicted"/>
<evidence type="ECO:0000313" key="5">
    <source>
        <dbReference type="EMBL" id="WXB11608.1"/>
    </source>
</evidence>
<evidence type="ECO:0000256" key="2">
    <source>
        <dbReference type="ARBA" id="ARBA00023125"/>
    </source>
</evidence>
<reference evidence="5 6" key="1">
    <citation type="submission" date="2021-12" db="EMBL/GenBank/DDBJ databases">
        <title>Discovery of the Pendulisporaceae a myxobacterial family with distinct sporulation behavior and unique specialized metabolism.</title>
        <authorList>
            <person name="Garcia R."/>
            <person name="Popoff A."/>
            <person name="Bader C.D."/>
            <person name="Loehr J."/>
            <person name="Walesch S."/>
            <person name="Walt C."/>
            <person name="Boldt J."/>
            <person name="Bunk B."/>
            <person name="Haeckl F.J.F.P.J."/>
            <person name="Gunesch A.P."/>
            <person name="Birkelbach J."/>
            <person name="Nuebel U."/>
            <person name="Pietschmann T."/>
            <person name="Bach T."/>
            <person name="Mueller R."/>
        </authorList>
    </citation>
    <scope>NUCLEOTIDE SEQUENCE [LARGE SCALE GENOMIC DNA]</scope>
    <source>
        <strain evidence="5 6">MSr11954</strain>
    </source>
</reference>
<keyword evidence="3" id="KW-0804">Transcription</keyword>
<keyword evidence="6" id="KW-1185">Reference proteome</keyword>
<organism evidence="5 6">
    <name type="scientific">Pendulispora albinea</name>
    <dbReference type="NCBI Taxonomy" id="2741071"/>
    <lineage>
        <taxon>Bacteria</taxon>
        <taxon>Pseudomonadati</taxon>
        <taxon>Myxococcota</taxon>
        <taxon>Myxococcia</taxon>
        <taxon>Myxococcales</taxon>
        <taxon>Sorangiineae</taxon>
        <taxon>Pendulisporaceae</taxon>
        <taxon>Pendulispora</taxon>
    </lineage>
</organism>
<evidence type="ECO:0000256" key="1">
    <source>
        <dbReference type="ARBA" id="ARBA00023015"/>
    </source>
</evidence>
<evidence type="ECO:0000313" key="6">
    <source>
        <dbReference type="Proteomes" id="UP001370348"/>
    </source>
</evidence>
<protein>
    <submittedName>
        <fullName evidence="5">AraC family transcriptional regulator</fullName>
    </submittedName>
</protein>
<dbReference type="Proteomes" id="UP001370348">
    <property type="component" value="Chromosome"/>
</dbReference>
<dbReference type="PANTHER" id="PTHR46796">
    <property type="entry name" value="HTH-TYPE TRANSCRIPTIONAL ACTIVATOR RHAS-RELATED"/>
    <property type="match status" value="1"/>
</dbReference>
<dbReference type="InterPro" id="IPR050204">
    <property type="entry name" value="AraC_XylS_family_regulators"/>
</dbReference>
<name>A0ABZ2LNZ9_9BACT</name>
<dbReference type="SMART" id="SM00342">
    <property type="entry name" value="HTH_ARAC"/>
    <property type="match status" value="1"/>
</dbReference>
<accession>A0ABZ2LNZ9</accession>
<dbReference type="PANTHER" id="PTHR46796:SF6">
    <property type="entry name" value="ARAC SUBFAMILY"/>
    <property type="match status" value="1"/>
</dbReference>